<comment type="subunit">
    <text evidence="4">Part of the SecDF-YidC-YajC translocase complex. The SecDF-YidC-YajC translocase forms a supercomplex with SecYEG, called the holo-translocon (HTL).</text>
</comment>
<dbReference type="GO" id="GO:0015031">
    <property type="term" value="P:protein transport"/>
    <property type="evidence" value="ECO:0007669"/>
    <property type="project" value="UniProtKB-KW"/>
</dbReference>
<dbReference type="AlphaFoldDB" id="A0A858PZ42"/>
<evidence type="ECO:0000256" key="1">
    <source>
        <dbReference type="ARBA" id="ARBA00002061"/>
    </source>
</evidence>
<evidence type="ECO:0000256" key="8">
    <source>
        <dbReference type="ARBA" id="ARBA00022692"/>
    </source>
</evidence>
<dbReference type="NCBIfam" id="TIGR00739">
    <property type="entry name" value="yajC"/>
    <property type="match status" value="1"/>
</dbReference>
<dbReference type="Proteomes" id="UP000500930">
    <property type="component" value="Chromosome"/>
</dbReference>
<organism evidence="14 15">
    <name type="scientific">Anaplasma platys</name>
    <dbReference type="NCBI Taxonomy" id="949"/>
    <lineage>
        <taxon>Bacteria</taxon>
        <taxon>Pseudomonadati</taxon>
        <taxon>Pseudomonadota</taxon>
        <taxon>Alphaproteobacteria</taxon>
        <taxon>Rickettsiales</taxon>
        <taxon>Anaplasmataceae</taxon>
        <taxon>Anaplasma</taxon>
    </lineage>
</organism>
<name>A0A858PZ42_9RICK</name>
<dbReference type="Pfam" id="PF02699">
    <property type="entry name" value="YajC"/>
    <property type="match status" value="1"/>
</dbReference>
<keyword evidence="11" id="KW-0811">Translocation</keyword>
<evidence type="ECO:0000256" key="12">
    <source>
        <dbReference type="ARBA" id="ARBA00023136"/>
    </source>
</evidence>
<keyword evidence="9" id="KW-0653">Protein transport</keyword>
<dbReference type="SMART" id="SM01323">
    <property type="entry name" value="YajC"/>
    <property type="match status" value="1"/>
</dbReference>
<evidence type="ECO:0000256" key="13">
    <source>
        <dbReference type="SAM" id="Phobius"/>
    </source>
</evidence>
<dbReference type="InterPro" id="IPR003849">
    <property type="entry name" value="Preprotein_translocase_YajC"/>
</dbReference>
<keyword evidence="12 13" id="KW-0472">Membrane</keyword>
<evidence type="ECO:0000313" key="15">
    <source>
        <dbReference type="Proteomes" id="UP000500930"/>
    </source>
</evidence>
<comment type="subcellular location">
    <subcellularLocation>
        <location evidence="2">Cell inner membrane</location>
        <topology evidence="2">Single-pass membrane protein</topology>
    </subcellularLocation>
</comment>
<keyword evidence="6" id="KW-0813">Transport</keyword>
<protein>
    <recommendedName>
        <fullName evidence="5">Sec translocon accessory complex subunit YajC</fullName>
    </recommendedName>
</protein>
<evidence type="ECO:0000256" key="3">
    <source>
        <dbReference type="ARBA" id="ARBA00006742"/>
    </source>
</evidence>
<dbReference type="PRINTS" id="PR01853">
    <property type="entry name" value="YAJCTRNLCASE"/>
</dbReference>
<comment type="function">
    <text evidence="1">The SecYEG-SecDF-YajC-YidC holo-translocon (HTL) protein secretase/insertase is a supercomplex required for protein secretion, insertion of proteins into membranes, and assembly of membrane protein complexes. While the SecYEG complex is essential for assembly of a number of proteins and complexes, the SecDF-YajC-YidC subcomplex facilitates these functions.</text>
</comment>
<comment type="similarity">
    <text evidence="3">Belongs to the YajC family.</text>
</comment>
<evidence type="ECO:0000256" key="11">
    <source>
        <dbReference type="ARBA" id="ARBA00023010"/>
    </source>
</evidence>
<keyword evidence="8 13" id="KW-0812">Transmembrane</keyword>
<evidence type="ECO:0000256" key="4">
    <source>
        <dbReference type="ARBA" id="ARBA00011718"/>
    </source>
</evidence>
<keyword evidence="10 13" id="KW-1133">Transmembrane helix</keyword>
<evidence type="ECO:0000256" key="2">
    <source>
        <dbReference type="ARBA" id="ARBA00004377"/>
    </source>
</evidence>
<proteinExistence type="inferred from homology"/>
<dbReference type="GO" id="GO:0005886">
    <property type="term" value="C:plasma membrane"/>
    <property type="evidence" value="ECO:0007669"/>
    <property type="project" value="UniProtKB-SubCell"/>
</dbReference>
<evidence type="ECO:0000313" key="14">
    <source>
        <dbReference type="EMBL" id="QJC27832.1"/>
    </source>
</evidence>
<gene>
    <name evidence="14" type="primary">yajC</name>
    <name evidence="14" type="ORF">ANPL_03920</name>
</gene>
<reference evidence="14 15" key="1">
    <citation type="journal article" date="2020" name="Pathogens">
        <title>First Whole Genome Sequence of Anaplasma platys, an Obligate Intracellular Rickettsial Pathogen of Dogs.</title>
        <authorList>
            <person name="Llanes A."/>
            <person name="Rajeev S."/>
        </authorList>
    </citation>
    <scope>NUCLEOTIDE SEQUENCE [LARGE SCALE GENOMIC DNA]</scope>
    <source>
        <strain evidence="14 15">S3</strain>
    </source>
</reference>
<dbReference type="PANTHER" id="PTHR33909">
    <property type="entry name" value="SEC TRANSLOCON ACCESSORY COMPLEX SUBUNIT YAJC"/>
    <property type="match status" value="1"/>
</dbReference>
<dbReference type="PANTHER" id="PTHR33909:SF1">
    <property type="entry name" value="SEC TRANSLOCON ACCESSORY COMPLEX SUBUNIT YAJC"/>
    <property type="match status" value="1"/>
</dbReference>
<sequence>MFSFFSDALASAETTTAASAAGVGASLAGFVPLVLIFGVFYFLVIRPQQKKIREHKELVNSLKRGDKVVAAGGLFGTVEKVDSDNGYLFLEVASGVQIKALKTSVTEVLNKKHEKNNADASGAKKDKTTG</sequence>
<accession>A0A858PZ42</accession>
<dbReference type="RefSeq" id="WP_169193433.1">
    <property type="nucleotide sequence ID" value="NZ_CP046391.1"/>
</dbReference>
<evidence type="ECO:0000256" key="7">
    <source>
        <dbReference type="ARBA" id="ARBA00022475"/>
    </source>
</evidence>
<keyword evidence="15" id="KW-1185">Reference proteome</keyword>
<evidence type="ECO:0000256" key="10">
    <source>
        <dbReference type="ARBA" id="ARBA00022989"/>
    </source>
</evidence>
<dbReference type="EMBL" id="CP046391">
    <property type="protein sequence ID" value="QJC27832.1"/>
    <property type="molecule type" value="Genomic_DNA"/>
</dbReference>
<evidence type="ECO:0000256" key="9">
    <source>
        <dbReference type="ARBA" id="ARBA00022927"/>
    </source>
</evidence>
<evidence type="ECO:0000256" key="5">
    <source>
        <dbReference type="ARBA" id="ARBA00014962"/>
    </source>
</evidence>
<feature type="transmembrane region" description="Helical" evidence="13">
    <location>
        <begin position="20"/>
        <end position="44"/>
    </location>
</feature>
<keyword evidence="7" id="KW-1003">Cell membrane</keyword>
<dbReference type="KEGG" id="aplt:ANPL_03920"/>
<evidence type="ECO:0000256" key="6">
    <source>
        <dbReference type="ARBA" id="ARBA00022448"/>
    </source>
</evidence>